<dbReference type="Proteomes" id="UP001165080">
    <property type="component" value="Unassembled WGS sequence"/>
</dbReference>
<dbReference type="AlphaFoldDB" id="A0A9W6BHM6"/>
<name>A0A9W6BHM6_9CHLO</name>
<dbReference type="EMBL" id="BRXU01000005">
    <property type="protein sequence ID" value="GLC51980.1"/>
    <property type="molecule type" value="Genomic_DNA"/>
</dbReference>
<dbReference type="OrthoDB" id="544259at2759"/>
<evidence type="ECO:0000313" key="2">
    <source>
        <dbReference type="Proteomes" id="UP001165080"/>
    </source>
</evidence>
<keyword evidence="2" id="KW-1185">Reference proteome</keyword>
<protein>
    <submittedName>
        <fullName evidence="1">Uncharacterized protein</fullName>
    </submittedName>
</protein>
<organism evidence="1 2">
    <name type="scientific">Pleodorina starrii</name>
    <dbReference type="NCBI Taxonomy" id="330485"/>
    <lineage>
        <taxon>Eukaryota</taxon>
        <taxon>Viridiplantae</taxon>
        <taxon>Chlorophyta</taxon>
        <taxon>core chlorophytes</taxon>
        <taxon>Chlorophyceae</taxon>
        <taxon>CS clade</taxon>
        <taxon>Chlamydomonadales</taxon>
        <taxon>Volvocaceae</taxon>
        <taxon>Pleodorina</taxon>
    </lineage>
</organism>
<proteinExistence type="predicted"/>
<evidence type="ECO:0000313" key="1">
    <source>
        <dbReference type="EMBL" id="GLC51980.1"/>
    </source>
</evidence>
<accession>A0A9W6BHM6</accession>
<comment type="caution">
    <text evidence="1">The sequence shown here is derived from an EMBL/GenBank/DDBJ whole genome shotgun (WGS) entry which is preliminary data.</text>
</comment>
<dbReference type="PANTHER" id="PTHR35759">
    <property type="entry name" value="BNAA09G03860D PROTEIN"/>
    <property type="match status" value="1"/>
</dbReference>
<reference evidence="1 2" key="1">
    <citation type="journal article" date="2023" name="Commun. Biol.">
        <title>Reorganization of the ancestral sex-determining regions during the evolution of trioecy in Pleodorina starrii.</title>
        <authorList>
            <person name="Takahashi K."/>
            <person name="Suzuki S."/>
            <person name="Kawai-Toyooka H."/>
            <person name="Yamamoto K."/>
            <person name="Hamaji T."/>
            <person name="Ootsuki R."/>
            <person name="Yamaguchi H."/>
            <person name="Kawachi M."/>
            <person name="Higashiyama T."/>
            <person name="Nozaki H."/>
        </authorList>
    </citation>
    <scope>NUCLEOTIDE SEQUENCE [LARGE SCALE GENOMIC DNA]</scope>
    <source>
        <strain evidence="1 2">NIES-4479</strain>
    </source>
</reference>
<gene>
    <name evidence="1" type="primary">PLEST003988</name>
    <name evidence="1" type="ORF">PLESTB_000569500</name>
</gene>
<dbReference type="PANTHER" id="PTHR35759:SF1">
    <property type="entry name" value="OS07G0673000 PROTEIN"/>
    <property type="match status" value="1"/>
</dbReference>
<sequence>MAAVIFVITSRRHARFTTCPVIDHHRQKHQASPRCTRRPCLPVSVGLSFTDNQLLRTCLARSVLLRLANMPADGCLAHLGISSLLAPPAPPAFHRFAADLAPPQRQPQLQPRGNDAGAWSWYRSGEVCSDSAADAAAGRADPKATAAAAATATALRRHLGPPLPYNGYTTPSGKLCRLAPGDSVHRLLDPSLESFLLSLFRCIEQQRAPMVSLGPHCLFHAHLFAARPPAPPGLGLLFHACEYPDFHEADFPYRLGHCQEASRLRPTGRQMAQRNLLWYQDRLVLLDVSSGLLLRHLLWEETSELCTLYEEDFGTPLLDLTLDLGHDDCVWEGGRSGRMRRSSAGSTGPAVLISVRTNL</sequence>